<feature type="binding site" evidence="17">
    <location>
        <position position="364"/>
    </location>
    <ligand>
        <name>substrate</name>
    </ligand>
</feature>
<evidence type="ECO:0000256" key="13">
    <source>
        <dbReference type="PIRSR" id="PIRSR001024-1"/>
    </source>
</evidence>
<feature type="active site" description="Proton donor" evidence="13">
    <location>
        <position position="250"/>
    </location>
</feature>
<dbReference type="InterPro" id="IPR013780">
    <property type="entry name" value="Glyco_hydro_b"/>
</dbReference>
<comment type="catalytic activity">
    <reaction evidence="1">
        <text>Endohydrolysis of (1-&gt;4)-alpha-D-glucosidic linkages in polysaccharides containing three or more (1-&gt;4)-alpha-linked D-glucose units.</text>
        <dbReference type="EC" id="3.2.1.1"/>
    </reaction>
</comment>
<protein>
    <recommendedName>
        <fullName evidence="4">alpha-amylase</fullName>
        <ecNumber evidence="4">3.2.1.1</ecNumber>
    </recommendedName>
</protein>
<dbReference type="EMBL" id="MF765801">
    <property type="protein sequence ID" value="AVI31080.1"/>
    <property type="molecule type" value="mRNA"/>
</dbReference>
<evidence type="ECO:0000256" key="11">
    <source>
        <dbReference type="ARBA" id="ARBA00023277"/>
    </source>
</evidence>
<dbReference type="InterPro" id="IPR006047">
    <property type="entry name" value="GH13_cat_dom"/>
</dbReference>
<feature type="domain" description="Glycosyl hydrolase family 13 catalytic" evidence="19">
    <location>
        <begin position="31"/>
        <end position="389"/>
    </location>
</feature>
<feature type="disulfide bond" evidence="16">
    <location>
        <begin position="48"/>
        <end position="56"/>
    </location>
</feature>
<dbReference type="PIRSF" id="PIRSF001024">
    <property type="entry name" value="Alph-amyl_fung"/>
    <property type="match status" value="1"/>
</dbReference>
<feature type="binding site" evidence="15">
    <location>
        <position position="195"/>
    </location>
    <ligand>
        <name>Ca(2+)</name>
        <dbReference type="ChEBI" id="CHEBI:29108"/>
        <label>1</label>
    </ligand>
</feature>
<keyword evidence="7 20" id="KW-0378">Hydrolase</keyword>
<feature type="binding site" evidence="17">
    <location>
        <position position="142"/>
    </location>
    <ligand>
        <name>substrate</name>
    </ligand>
</feature>
<evidence type="ECO:0000256" key="3">
    <source>
        <dbReference type="ARBA" id="ARBA00008061"/>
    </source>
</evidence>
<dbReference type="CDD" id="cd11319">
    <property type="entry name" value="AmyAc_euk_AmyA"/>
    <property type="match status" value="1"/>
</dbReference>
<dbReference type="FunFam" id="3.20.20.80:FF:000120">
    <property type="entry name" value="Alpha-amylase A"/>
    <property type="match status" value="1"/>
</dbReference>
<evidence type="ECO:0000256" key="12">
    <source>
        <dbReference type="ARBA" id="ARBA00023295"/>
    </source>
</evidence>
<evidence type="ECO:0000256" key="10">
    <source>
        <dbReference type="ARBA" id="ARBA00023180"/>
    </source>
</evidence>
<evidence type="ECO:0000256" key="8">
    <source>
        <dbReference type="ARBA" id="ARBA00022837"/>
    </source>
</evidence>
<evidence type="ECO:0000256" key="7">
    <source>
        <dbReference type="ARBA" id="ARBA00022801"/>
    </source>
</evidence>
<accession>A0A2P1ANM2</accession>
<name>A0A2P1ANM2_9EURO</name>
<comment type="cofactor">
    <cofactor evidence="2">
        <name>Ca(2+)</name>
        <dbReference type="ChEBI" id="CHEBI:29108"/>
    </cofactor>
</comment>
<proteinExistence type="evidence at transcript level"/>
<evidence type="ECO:0000256" key="4">
    <source>
        <dbReference type="ARBA" id="ARBA00012595"/>
    </source>
</evidence>
<evidence type="ECO:0000256" key="17">
    <source>
        <dbReference type="PIRSR" id="PIRSR001024-5"/>
    </source>
</evidence>
<organism evidence="20">
    <name type="scientific">uncultured Aspergillus</name>
    <dbReference type="NCBI Taxonomy" id="246267"/>
    <lineage>
        <taxon>Eukaryota</taxon>
        <taxon>Fungi</taxon>
        <taxon>Dikarya</taxon>
        <taxon>Ascomycota</taxon>
        <taxon>Pezizomycotina</taxon>
        <taxon>Eurotiomycetes</taxon>
        <taxon>Eurotiomycetidae</taxon>
        <taxon>Eurotiales</taxon>
        <taxon>Aspergillaceae</taxon>
        <taxon>environmental samples</taxon>
    </lineage>
</organism>
<feature type="signal peptide" evidence="18">
    <location>
        <begin position="1"/>
        <end position="18"/>
    </location>
</feature>
<evidence type="ECO:0000256" key="9">
    <source>
        <dbReference type="ARBA" id="ARBA00023157"/>
    </source>
</evidence>
<dbReference type="Gene3D" id="2.60.40.1180">
    <property type="entry name" value="Golgi alpha-mannosidase II"/>
    <property type="match status" value="1"/>
</dbReference>
<feature type="binding site" evidence="17">
    <location>
        <position position="103"/>
    </location>
    <ligand>
        <name>substrate</name>
    </ligand>
</feature>
<sequence>MKSLAAIAALLSPTLVRAATPDEWKAQSIYFMLTDRFARTDNSTTAPCDTTAGKYCGGTWRGIINNLDYIQDMGFTAIWITPVTAQWDDDVDAADATSYHGYWQKDLYSLNSKFGTADDLKALADALHARGMLLMVDVVANHFGYGGSHSEVDYSIFNPLNSQDYFHPFCLIEDYDNQEEVEQCWLADTPTTLPDVDTTNPQVRTFFNDWIKSLVANYSIDGLRVDTVKHVEKDFWPDFNEAAGVYAVGEVFNGDPAYTCPYQEVLDGVLNYPIYYPALDAFKSVGGNLGGLAQAITTVQESCKDSNLLGNFLENHDIARFASYTDDLALAKNGLAFIILSDGIPIIYAGQEQHYAGDHDPTNREAVWLSGYNTDAELYQFIKKANGIRNLAISQNPEFTSSKTKVIYQDDSTLAINRGGVVTVLSNEGASGGDRTVSIPGTGFEAGTELTDVISCKTVTAGDSGAVDVPLSGGLPSVLYPSSQLAKSGLCASA</sequence>
<feature type="binding site" evidence="17">
    <location>
        <position position="317"/>
    </location>
    <ligand>
        <name>substrate</name>
    </ligand>
</feature>
<dbReference type="Gene3D" id="3.20.20.80">
    <property type="entry name" value="Glycosidases"/>
    <property type="match status" value="1"/>
</dbReference>
<feature type="chain" id="PRO_5015125109" description="alpha-amylase" evidence="18">
    <location>
        <begin position="19"/>
        <end position="494"/>
    </location>
</feature>
<dbReference type="Pfam" id="PF09260">
    <property type="entry name" value="A_amylase_dom_C"/>
    <property type="match status" value="1"/>
</dbReference>
<feature type="binding site" evidence="17">
    <location>
        <position position="224"/>
    </location>
    <ligand>
        <name>substrate</name>
    </ligand>
</feature>
<comment type="similarity">
    <text evidence="3">Belongs to the glycosyl hydrolase 13 family.</text>
</comment>
<dbReference type="EC" id="3.2.1.1" evidence="4"/>
<dbReference type="SUPFAM" id="SSF51011">
    <property type="entry name" value="Glycosyl hydrolase domain"/>
    <property type="match status" value="1"/>
</dbReference>
<feature type="disulfide bond" evidence="16">
    <location>
        <begin position="260"/>
        <end position="303"/>
    </location>
</feature>
<evidence type="ECO:0000256" key="18">
    <source>
        <dbReference type="SAM" id="SignalP"/>
    </source>
</evidence>
<keyword evidence="10" id="KW-0325">Glycoprotein</keyword>
<feature type="disulfide bond" evidence="16">
    <location>
        <begin position="456"/>
        <end position="491"/>
    </location>
</feature>
<evidence type="ECO:0000256" key="14">
    <source>
        <dbReference type="PIRSR" id="PIRSR001024-2"/>
    </source>
</evidence>
<evidence type="ECO:0000256" key="1">
    <source>
        <dbReference type="ARBA" id="ARBA00000548"/>
    </source>
</evidence>
<keyword evidence="8 15" id="KW-0106">Calcium</keyword>
<dbReference type="PANTHER" id="PTHR10357">
    <property type="entry name" value="ALPHA-AMYLASE FAMILY MEMBER"/>
    <property type="match status" value="1"/>
</dbReference>
<feature type="binding site" evidence="15">
    <location>
        <position position="182"/>
    </location>
    <ligand>
        <name>Ca(2+)</name>
        <dbReference type="ChEBI" id="CHEBI:29108"/>
        <label>1</label>
    </ligand>
</feature>
<feature type="binding site" evidence="15">
    <location>
        <position position="250"/>
    </location>
    <ligand>
        <name>Ca(2+)</name>
        <dbReference type="ChEBI" id="CHEBI:29108"/>
        <label>2</label>
    </ligand>
</feature>
<keyword evidence="5 15" id="KW-0479">Metal-binding</keyword>
<dbReference type="FunFam" id="2.60.40.1180:FF:000037">
    <property type="entry name" value="Alpha-amylase A"/>
    <property type="match status" value="1"/>
</dbReference>
<feature type="disulfide bond" evidence="16">
    <location>
        <begin position="170"/>
        <end position="184"/>
    </location>
</feature>
<dbReference type="SMART" id="SM00642">
    <property type="entry name" value="Aamy"/>
    <property type="match status" value="1"/>
</dbReference>
<dbReference type="GO" id="GO:0005509">
    <property type="term" value="F:calcium ion binding"/>
    <property type="evidence" value="ECO:0007669"/>
    <property type="project" value="InterPro"/>
</dbReference>
<evidence type="ECO:0000256" key="5">
    <source>
        <dbReference type="ARBA" id="ARBA00022723"/>
    </source>
</evidence>
<dbReference type="InterPro" id="IPR013777">
    <property type="entry name" value="A-amylase-like"/>
</dbReference>
<feature type="binding site" evidence="15">
    <location>
        <position position="230"/>
    </location>
    <ligand>
        <name>Ca(2+)</name>
        <dbReference type="ChEBI" id="CHEBI:29108"/>
        <label>1</label>
    </ligand>
</feature>
<dbReference type="SMR" id="A0A2P1ANM2"/>
<evidence type="ECO:0000256" key="16">
    <source>
        <dbReference type="PIRSR" id="PIRSR001024-4"/>
    </source>
</evidence>
<dbReference type="GO" id="GO:0016052">
    <property type="term" value="P:carbohydrate catabolic process"/>
    <property type="evidence" value="ECO:0007669"/>
    <property type="project" value="InterPro"/>
</dbReference>
<evidence type="ECO:0000256" key="15">
    <source>
        <dbReference type="PIRSR" id="PIRSR001024-3"/>
    </source>
</evidence>
<dbReference type="PANTHER" id="PTHR10357:SF215">
    <property type="entry name" value="ALPHA-AMYLASE 1"/>
    <property type="match status" value="1"/>
</dbReference>
<dbReference type="AlphaFoldDB" id="A0A2P1ANM2"/>
<keyword evidence="6 18" id="KW-0732">Signal</keyword>
<feature type="active site" description="Nucleophile" evidence="13">
    <location>
        <position position="226"/>
    </location>
</feature>
<keyword evidence="9 16" id="KW-1015">Disulfide bond</keyword>
<feature type="binding site" evidence="15">
    <location>
        <position position="141"/>
    </location>
    <ligand>
        <name>Ca(2+)</name>
        <dbReference type="ChEBI" id="CHEBI:29108"/>
        <label>1</label>
    </ligand>
</feature>
<feature type="site" description="Transition state stabilizer" evidence="14">
    <location>
        <position position="317"/>
    </location>
</feature>
<evidence type="ECO:0000256" key="2">
    <source>
        <dbReference type="ARBA" id="ARBA00001913"/>
    </source>
</evidence>
<dbReference type="GO" id="GO:0004556">
    <property type="term" value="F:alpha-amylase activity"/>
    <property type="evidence" value="ECO:0007669"/>
    <property type="project" value="UniProtKB-EC"/>
</dbReference>
<dbReference type="InterPro" id="IPR015340">
    <property type="entry name" value="A_amylase_C_dom"/>
</dbReference>
<evidence type="ECO:0000259" key="19">
    <source>
        <dbReference type="SMART" id="SM00642"/>
    </source>
</evidence>
<keyword evidence="12 20" id="KW-0326">Glycosidase</keyword>
<evidence type="ECO:0000313" key="20">
    <source>
        <dbReference type="EMBL" id="AVI31080.1"/>
    </source>
</evidence>
<reference evidence="20" key="1">
    <citation type="journal article" date="2018" name="Microb. Cell Fact.">
        <title>Directly mining a fungal thermostable ?-amylase from Chinese Nong-flavor liquor starter.</title>
        <authorList>
            <person name="Yi Z."/>
            <person name="Fang Y."/>
            <person name="He K."/>
            <person name="Liu D."/>
            <person name="Luo H."/>
            <person name="Zhao D."/>
            <person name="He H."/>
            <person name="Jin Y."/>
            <person name="Zhao H."/>
        </authorList>
    </citation>
    <scope>NUCLEOTIDE SEQUENCE</scope>
</reference>
<feature type="binding site" evidence="15">
    <location>
        <position position="226"/>
    </location>
    <ligand>
        <name>Ca(2+)</name>
        <dbReference type="ChEBI" id="CHEBI:29108"/>
        <label>2</label>
    </ligand>
</feature>
<feature type="binding site" evidence="17">
    <location>
        <position position="254"/>
    </location>
    <ligand>
        <name>substrate</name>
    </ligand>
</feature>
<dbReference type="InterPro" id="IPR017853">
    <property type="entry name" value="GH"/>
</dbReference>
<evidence type="ECO:0000256" key="6">
    <source>
        <dbReference type="ARBA" id="ARBA00022729"/>
    </source>
</evidence>
<keyword evidence="11" id="KW-0119">Carbohydrate metabolism</keyword>
<dbReference type="SUPFAM" id="SSF51445">
    <property type="entry name" value="(Trans)glycosidases"/>
    <property type="match status" value="1"/>
</dbReference>
<dbReference type="Pfam" id="PF00128">
    <property type="entry name" value="Alpha-amylase"/>
    <property type="match status" value="1"/>
</dbReference>